<comment type="caution">
    <text evidence="1">The sequence shown here is derived from an EMBL/GenBank/DDBJ whole genome shotgun (WGS) entry which is preliminary data.</text>
</comment>
<gene>
    <name evidence="1" type="ORF">EV193_110178</name>
</gene>
<sequence length="289" mass="30506">MTLRSPSDEPLDSLPIPTFEVLPDGSIREIPLGLPAGSALAAARAMPDGRMLALASRDLMPGVQRPDGPFVEGVAFPLIVLGMDGAVVSDVDIRVVGEHVRLVAATATEAVLLRTDPLRGKPTRLVGRDLATGAERPLWTTGLDVTAGDATRDRVVVARLDAQGGCRLEAAAVNISVPACQHVTDLDIAPDGRFAAVVYQRSGHENALRLRILDLGTGEVYGDEALKPQDPCVSCVVTAHGAGYLGMAWSDGTTLRVAQLDPLPLRFDPARVLTDIAERVHLTTRAVPG</sequence>
<accession>A0A4Q7KGP4</accession>
<protein>
    <submittedName>
        <fullName evidence="1">Uncharacterized protein</fullName>
    </submittedName>
</protein>
<organism evidence="1 2">
    <name type="scientific">Herbihabitans rhizosphaerae</name>
    <dbReference type="NCBI Taxonomy" id="1872711"/>
    <lineage>
        <taxon>Bacteria</taxon>
        <taxon>Bacillati</taxon>
        <taxon>Actinomycetota</taxon>
        <taxon>Actinomycetes</taxon>
        <taxon>Pseudonocardiales</taxon>
        <taxon>Pseudonocardiaceae</taxon>
        <taxon>Herbihabitans</taxon>
    </lineage>
</organism>
<name>A0A4Q7KGP4_9PSEU</name>
<dbReference type="Proteomes" id="UP000294257">
    <property type="component" value="Unassembled WGS sequence"/>
</dbReference>
<dbReference type="SUPFAM" id="SSF50969">
    <property type="entry name" value="YVTN repeat-like/Quinoprotein amine dehydrogenase"/>
    <property type="match status" value="1"/>
</dbReference>
<proteinExistence type="predicted"/>
<evidence type="ECO:0000313" key="2">
    <source>
        <dbReference type="Proteomes" id="UP000294257"/>
    </source>
</evidence>
<dbReference type="AlphaFoldDB" id="A0A4Q7KGP4"/>
<reference evidence="1 2" key="1">
    <citation type="submission" date="2019-02" db="EMBL/GenBank/DDBJ databases">
        <title>Genomic Encyclopedia of Type Strains, Phase IV (KMG-IV): sequencing the most valuable type-strain genomes for metagenomic binning, comparative biology and taxonomic classification.</title>
        <authorList>
            <person name="Goeker M."/>
        </authorList>
    </citation>
    <scope>NUCLEOTIDE SEQUENCE [LARGE SCALE GENOMIC DNA]</scope>
    <source>
        <strain evidence="1 2">DSM 101727</strain>
    </source>
</reference>
<evidence type="ECO:0000313" key="1">
    <source>
        <dbReference type="EMBL" id="RZS34028.1"/>
    </source>
</evidence>
<keyword evidence="2" id="KW-1185">Reference proteome</keyword>
<dbReference type="InterPro" id="IPR011044">
    <property type="entry name" value="Quino_amine_DH_bsu"/>
</dbReference>
<dbReference type="EMBL" id="SGWQ01000010">
    <property type="protein sequence ID" value="RZS34028.1"/>
    <property type="molecule type" value="Genomic_DNA"/>
</dbReference>